<feature type="domain" description="HTH cro/C1-type" evidence="1">
    <location>
        <begin position="103"/>
        <end position="158"/>
    </location>
</feature>
<evidence type="ECO:0000313" key="3">
    <source>
        <dbReference type="Proteomes" id="UP001501337"/>
    </source>
</evidence>
<dbReference type="Gene3D" id="1.10.260.40">
    <property type="entry name" value="lambda repressor-like DNA-binding domains"/>
    <property type="match status" value="1"/>
</dbReference>
<evidence type="ECO:0000313" key="2">
    <source>
        <dbReference type="EMBL" id="GAA3972263.1"/>
    </source>
</evidence>
<gene>
    <name evidence="2" type="ORF">GCM10022278_32030</name>
</gene>
<dbReference type="InterPro" id="IPR010982">
    <property type="entry name" value="Lambda_DNA-bd_dom_sf"/>
</dbReference>
<dbReference type="Pfam" id="PF13744">
    <property type="entry name" value="HTH_37"/>
    <property type="match status" value="1"/>
</dbReference>
<dbReference type="SMART" id="SM00530">
    <property type="entry name" value="HTH_XRE"/>
    <property type="match status" value="1"/>
</dbReference>
<reference evidence="3" key="1">
    <citation type="journal article" date="2019" name="Int. J. Syst. Evol. Microbiol.">
        <title>The Global Catalogue of Microorganisms (GCM) 10K type strain sequencing project: providing services to taxonomists for standard genome sequencing and annotation.</title>
        <authorList>
            <consortium name="The Broad Institute Genomics Platform"/>
            <consortium name="The Broad Institute Genome Sequencing Center for Infectious Disease"/>
            <person name="Wu L."/>
            <person name="Ma J."/>
        </authorList>
    </citation>
    <scope>NUCLEOTIDE SEQUENCE [LARGE SCALE GENOMIC DNA]</scope>
    <source>
        <strain evidence="3">JCM 17555</strain>
    </source>
</reference>
<dbReference type="InterPro" id="IPR001387">
    <property type="entry name" value="Cro/C1-type_HTH"/>
</dbReference>
<accession>A0ABP7PVY1</accession>
<keyword evidence="3" id="KW-1185">Reference proteome</keyword>
<dbReference type="InterPro" id="IPR039554">
    <property type="entry name" value="HigA2-like_HTH"/>
</dbReference>
<dbReference type="Pfam" id="PF22513">
    <property type="entry name" value="FitA-like_RHH"/>
    <property type="match status" value="1"/>
</dbReference>
<dbReference type="InterPro" id="IPR013321">
    <property type="entry name" value="Arc_rbn_hlx_hlx"/>
</dbReference>
<organism evidence="2 3">
    <name type="scientific">Allohahella marinimesophila</name>
    <dbReference type="NCBI Taxonomy" id="1054972"/>
    <lineage>
        <taxon>Bacteria</taxon>
        <taxon>Pseudomonadati</taxon>
        <taxon>Pseudomonadota</taxon>
        <taxon>Gammaproteobacteria</taxon>
        <taxon>Oceanospirillales</taxon>
        <taxon>Hahellaceae</taxon>
        <taxon>Allohahella</taxon>
    </lineage>
</organism>
<comment type="caution">
    <text evidence="2">The sequence shown here is derived from an EMBL/GenBank/DDBJ whole genome shotgun (WGS) entry which is preliminary data.</text>
</comment>
<dbReference type="EMBL" id="BAABBO010000014">
    <property type="protein sequence ID" value="GAA3972263.1"/>
    <property type="molecule type" value="Genomic_DNA"/>
</dbReference>
<dbReference type="Gene3D" id="1.10.1220.10">
    <property type="entry name" value="Met repressor-like"/>
    <property type="match status" value="1"/>
</dbReference>
<dbReference type="SUPFAM" id="SSF47413">
    <property type="entry name" value="lambda repressor-like DNA-binding domains"/>
    <property type="match status" value="1"/>
</dbReference>
<dbReference type="InterPro" id="IPR010985">
    <property type="entry name" value="Ribbon_hlx_hlx"/>
</dbReference>
<dbReference type="SUPFAM" id="SSF47598">
    <property type="entry name" value="Ribbon-helix-helix"/>
    <property type="match status" value="1"/>
</dbReference>
<dbReference type="InterPro" id="IPR053853">
    <property type="entry name" value="FitA-like_RHH"/>
</dbReference>
<dbReference type="PROSITE" id="PS50943">
    <property type="entry name" value="HTH_CROC1"/>
    <property type="match status" value="1"/>
</dbReference>
<evidence type="ECO:0000259" key="1">
    <source>
        <dbReference type="PROSITE" id="PS50943"/>
    </source>
</evidence>
<name>A0ABP7PVY1_9GAMM</name>
<proteinExistence type="predicted"/>
<protein>
    <recommendedName>
        <fullName evidence="1">HTH cro/C1-type domain-containing protein</fullName>
    </recommendedName>
</protein>
<sequence>MATLTVRNLDDDVYRALRVMAARNNRRTEAEVCDILAKAVKPEGRLRMGDALFALGREVGLTNASAEATDRSRHRFDSVWDAIENTAEEAENMKLRSTLLTALKNHLQRSGITQTEAAKLFGVTQPRVSDLMRGKISLFSIDALVTMVSAAGLHIEMLVLGGGISRQGEGERGLGLVRPAIDDVDGDERAE</sequence>
<dbReference type="CDD" id="cd00093">
    <property type="entry name" value="HTH_XRE"/>
    <property type="match status" value="1"/>
</dbReference>
<dbReference type="Proteomes" id="UP001501337">
    <property type="component" value="Unassembled WGS sequence"/>
</dbReference>